<dbReference type="GO" id="GO:0005524">
    <property type="term" value="F:ATP binding"/>
    <property type="evidence" value="ECO:0007669"/>
    <property type="project" value="TreeGrafter"/>
</dbReference>
<evidence type="ECO:0000313" key="3">
    <source>
        <dbReference type="EMBL" id="CAB5077908.1"/>
    </source>
</evidence>
<evidence type="ECO:0000256" key="1">
    <source>
        <dbReference type="ARBA" id="ARBA00009114"/>
    </source>
</evidence>
<comment type="similarity">
    <text evidence="1">Belongs to the Pup ligase/Pup deamidase family. Pup deamidase subfamily.</text>
</comment>
<dbReference type="NCBIfam" id="TIGR03688">
    <property type="entry name" value="depupylase_Dop"/>
    <property type="match status" value="1"/>
</dbReference>
<proteinExistence type="inferred from homology"/>
<dbReference type="PIRSF" id="PIRSF018077">
    <property type="entry name" value="UCP018077"/>
    <property type="match status" value="1"/>
</dbReference>
<dbReference type="Pfam" id="PF03136">
    <property type="entry name" value="Pup_ligase"/>
    <property type="match status" value="1"/>
</dbReference>
<dbReference type="PANTHER" id="PTHR42307">
    <property type="entry name" value="PUP DEAMIDASE/DEPUPYLASE"/>
    <property type="match status" value="1"/>
</dbReference>
<dbReference type="InterPro" id="IPR022366">
    <property type="entry name" value="Pup_deamidase"/>
</dbReference>
<dbReference type="EMBL" id="CAFBRC010000124">
    <property type="protein sequence ID" value="CAB5077908.1"/>
    <property type="molecule type" value="Genomic_DNA"/>
</dbReference>
<dbReference type="AlphaFoldDB" id="A0A6J7VM36"/>
<gene>
    <name evidence="2" type="ORF">UFOPK2423_00127</name>
    <name evidence="3" type="ORF">UFOPK4367_01406</name>
</gene>
<organism evidence="3">
    <name type="scientific">freshwater metagenome</name>
    <dbReference type="NCBI Taxonomy" id="449393"/>
    <lineage>
        <taxon>unclassified sequences</taxon>
        <taxon>metagenomes</taxon>
        <taxon>ecological metagenomes</taxon>
    </lineage>
</organism>
<name>A0A6J7VM36_9ZZZZ</name>
<evidence type="ECO:0000313" key="2">
    <source>
        <dbReference type="EMBL" id="CAB4683825.1"/>
    </source>
</evidence>
<reference evidence="3" key="1">
    <citation type="submission" date="2020-05" db="EMBL/GenBank/DDBJ databases">
        <authorList>
            <person name="Chiriac C."/>
            <person name="Salcher M."/>
            <person name="Ghai R."/>
            <person name="Kavagutti S V."/>
        </authorList>
    </citation>
    <scope>NUCLEOTIDE SEQUENCE</scope>
</reference>
<dbReference type="GO" id="GO:0019941">
    <property type="term" value="P:modification-dependent protein catabolic process"/>
    <property type="evidence" value="ECO:0007669"/>
    <property type="project" value="InterPro"/>
</dbReference>
<dbReference type="GO" id="GO:0016811">
    <property type="term" value="F:hydrolase activity, acting on carbon-nitrogen (but not peptide) bonds, in linear amides"/>
    <property type="evidence" value="ECO:0007669"/>
    <property type="project" value="InterPro"/>
</dbReference>
<dbReference type="GO" id="GO:0010498">
    <property type="term" value="P:proteasomal protein catabolic process"/>
    <property type="evidence" value="ECO:0007669"/>
    <property type="project" value="InterPro"/>
</dbReference>
<dbReference type="GO" id="GO:0008233">
    <property type="term" value="F:peptidase activity"/>
    <property type="evidence" value="ECO:0007669"/>
    <property type="project" value="InterPro"/>
</dbReference>
<dbReference type="GO" id="GO:0070490">
    <property type="term" value="P:protein pupylation"/>
    <property type="evidence" value="ECO:0007669"/>
    <property type="project" value="TreeGrafter"/>
</dbReference>
<dbReference type="EMBL" id="CAEZXN010000002">
    <property type="protein sequence ID" value="CAB4683825.1"/>
    <property type="molecule type" value="Genomic_DNA"/>
</dbReference>
<dbReference type="PANTHER" id="PTHR42307:SF2">
    <property type="entry name" value="PUP DEAMIDASE_DEPUPYLASE"/>
    <property type="match status" value="1"/>
</dbReference>
<sequence length="512" mass="57428">MSHDGLPGAVHRIMGIETEYGIAQPGSAHENPMLLSSQIVNAYANTTAASRRRTRWDYEDESPLRDARGYDLDRESADSSQLTDIDMGFANVVLGNGARYYVDHAHPEYSGPECTNPRDVVKWDLAGDEIMRRSIAAAVDQFDPLAINIYKNNTDNKGASYGTHENYIVSRGVPFGELVTALTPFFITRQIMVSAGRVGIGQSGTIAGFQISQRADFFEAEVGLETTLRRPIINTRDEPHADAARFRRLHVIIGDANLSQPSTYLKVGSTSLVLALIEAGALSDIPQFRYPVVATREVSHDLTMSNLYEMQDGRRMTALNVQEYFLESSRSLVARAEQIDESTADVIARWSQTLEGLLSDDPALTRTVEWRAKLDLLNSYRQRDHIDWGHPRLALIDLQWSDIRKEKGIFYKIEARGLHEVLIPESEVLEAVSNPPDDTRAYLRGRLVERFPENVVAASWDSLLLEEEVDAPLVRVSLSDPYRATRGEVGDIFEKGLNARELLERLKISHRM</sequence>
<accession>A0A6J7VM36</accession>
<dbReference type="InterPro" id="IPR004347">
    <property type="entry name" value="Pup_ligase/deamidase"/>
</dbReference>
<protein>
    <submittedName>
        <fullName evidence="3">Unannotated protein</fullName>
    </submittedName>
</protein>